<dbReference type="EMBL" id="JALHAT010000023">
    <property type="protein sequence ID" value="MCJ1961596.1"/>
    <property type="molecule type" value="Genomic_DNA"/>
</dbReference>
<dbReference type="CDD" id="cd06558">
    <property type="entry name" value="crotonase-like"/>
    <property type="match status" value="1"/>
</dbReference>
<dbReference type="RefSeq" id="WP_243800852.1">
    <property type="nucleotide sequence ID" value="NZ_JALHAT010000023.1"/>
</dbReference>
<dbReference type="PANTHER" id="PTHR42964:SF1">
    <property type="entry name" value="POLYKETIDE BIOSYNTHESIS ENOYL-COA HYDRATASE PKSH-RELATED"/>
    <property type="match status" value="1"/>
</dbReference>
<dbReference type="PANTHER" id="PTHR42964">
    <property type="entry name" value="ENOYL-COA HYDRATASE"/>
    <property type="match status" value="1"/>
</dbReference>
<dbReference type="SUPFAM" id="SSF52096">
    <property type="entry name" value="ClpP/crotonase"/>
    <property type="match status" value="1"/>
</dbReference>
<name>A0ABT0AEH2_9SPHN</name>
<accession>A0ABT0AEH2</accession>
<protein>
    <submittedName>
        <fullName evidence="2">Enoyl-CoA hydratase-related protein</fullName>
    </submittedName>
</protein>
<evidence type="ECO:0000256" key="1">
    <source>
        <dbReference type="ARBA" id="ARBA00005254"/>
    </source>
</evidence>
<dbReference type="Gene3D" id="1.10.12.10">
    <property type="entry name" value="Lyase 2-enoyl-coa Hydratase, Chain A, domain 2"/>
    <property type="match status" value="1"/>
</dbReference>
<proteinExistence type="inferred from homology"/>
<comment type="similarity">
    <text evidence="1">Belongs to the enoyl-CoA hydratase/isomerase family.</text>
</comment>
<reference evidence="2" key="1">
    <citation type="submission" date="2022-03" db="EMBL/GenBank/DDBJ databases">
        <title>Identification of a novel bacterium isolated from mangrove sediments.</title>
        <authorList>
            <person name="Pan X."/>
        </authorList>
    </citation>
    <scope>NUCLEOTIDE SEQUENCE</scope>
    <source>
        <strain evidence="2">B2637</strain>
    </source>
</reference>
<dbReference type="InterPro" id="IPR029045">
    <property type="entry name" value="ClpP/crotonase-like_dom_sf"/>
</dbReference>
<dbReference type="InterPro" id="IPR014748">
    <property type="entry name" value="Enoyl-CoA_hydra_C"/>
</dbReference>
<gene>
    <name evidence="2" type="ORF">MTR65_12950</name>
</gene>
<dbReference type="Proteomes" id="UP001162802">
    <property type="component" value="Unassembled WGS sequence"/>
</dbReference>
<evidence type="ECO:0000313" key="3">
    <source>
        <dbReference type="Proteomes" id="UP001162802"/>
    </source>
</evidence>
<comment type="caution">
    <text evidence="2">The sequence shown here is derived from an EMBL/GenBank/DDBJ whole genome shotgun (WGS) entry which is preliminary data.</text>
</comment>
<dbReference type="InterPro" id="IPR051683">
    <property type="entry name" value="Enoyl-CoA_Hydratase/Isomerase"/>
</dbReference>
<sequence length="256" mass="27633">MSLLREIDGNVLRLIIDRPEKRNAIDEPTMRALTREFAAIDHASPIRAVVLTGSGDKAFCSGADLGGEAASFGPQHHRPTTVYADLLRAAARLPVPLIARVQGWCLAGGMGLLAMSDMAVASHTARFGLPEVKVGLFPMQVAALLQSLIPRRRFAEMCFTGEPISADEALAIDLVNYVVEPEELDAKVDWLLARLVDKSPTAIRLGKHALRAIADMSVEQALAHMEGQVALIPLTQDAAEGLAAFREKRAPVWTGK</sequence>
<dbReference type="Gene3D" id="3.90.226.10">
    <property type="entry name" value="2-enoyl-CoA Hydratase, Chain A, domain 1"/>
    <property type="match status" value="1"/>
</dbReference>
<keyword evidence="3" id="KW-1185">Reference proteome</keyword>
<dbReference type="Pfam" id="PF00378">
    <property type="entry name" value="ECH_1"/>
    <property type="match status" value="1"/>
</dbReference>
<evidence type="ECO:0000313" key="2">
    <source>
        <dbReference type="EMBL" id="MCJ1961596.1"/>
    </source>
</evidence>
<dbReference type="InterPro" id="IPR001753">
    <property type="entry name" value="Enoyl-CoA_hydra/iso"/>
</dbReference>
<organism evidence="2 3">
    <name type="scientific">Novosphingobium mangrovi</name>
    <name type="common">ex Hu et al. 2023</name>
    <dbReference type="NCBI Taxonomy" id="2930094"/>
    <lineage>
        <taxon>Bacteria</taxon>
        <taxon>Pseudomonadati</taxon>
        <taxon>Pseudomonadota</taxon>
        <taxon>Alphaproteobacteria</taxon>
        <taxon>Sphingomonadales</taxon>
        <taxon>Sphingomonadaceae</taxon>
        <taxon>Novosphingobium</taxon>
    </lineage>
</organism>